<evidence type="ECO:0000313" key="1">
    <source>
        <dbReference type="EMBL" id="MPL72196.1"/>
    </source>
</evidence>
<reference evidence="1" key="1">
    <citation type="submission" date="2019-08" db="EMBL/GenBank/DDBJ databases">
        <authorList>
            <person name="Kucharzyk K."/>
            <person name="Murdoch R.W."/>
            <person name="Higgins S."/>
            <person name="Loffler F."/>
        </authorList>
    </citation>
    <scope>NUCLEOTIDE SEQUENCE</scope>
</reference>
<protein>
    <recommendedName>
        <fullName evidence="2">TonB-dependent receptor SusC</fullName>
    </recommendedName>
</protein>
<accession>A0A644TYW6</accession>
<evidence type="ECO:0008006" key="2">
    <source>
        <dbReference type="Google" id="ProtNLM"/>
    </source>
</evidence>
<sequence>MYMTGFRHFLIVSMLLLYTGVLEAQSYIMLKGSVFSVKGEALVGAHARNLHRNYGTFTDFRGEFSLVLARNDTLKVTMIGYKAFLFRMPANLTSLNYSIKITLFEDTLMIPGVEIRPYPLTYPEFRQEFITMKTPEEMAVKKLKLPTEPFRRKYENPEGGLLLPGPFSLIYDNFSKEAKQRRKMDEILKRDVLRSEFLNILSAEILSHRFGISTDDEIDELISYCGISREMLDNTPHYLLIVRVENCIAGFNDYKVAPSR</sequence>
<dbReference type="AlphaFoldDB" id="A0A644TYW6"/>
<comment type="caution">
    <text evidence="1">The sequence shown here is derived from an EMBL/GenBank/DDBJ whole genome shotgun (WGS) entry which is preliminary data.</text>
</comment>
<dbReference type="EMBL" id="VSSQ01000064">
    <property type="protein sequence ID" value="MPL72196.1"/>
    <property type="molecule type" value="Genomic_DNA"/>
</dbReference>
<organism evidence="1">
    <name type="scientific">bioreactor metagenome</name>
    <dbReference type="NCBI Taxonomy" id="1076179"/>
    <lineage>
        <taxon>unclassified sequences</taxon>
        <taxon>metagenomes</taxon>
        <taxon>ecological metagenomes</taxon>
    </lineage>
</organism>
<dbReference type="InterPro" id="IPR008969">
    <property type="entry name" value="CarboxyPept-like_regulatory"/>
</dbReference>
<dbReference type="SUPFAM" id="SSF49464">
    <property type="entry name" value="Carboxypeptidase regulatory domain-like"/>
    <property type="match status" value="1"/>
</dbReference>
<name>A0A644TYW6_9ZZZZ</name>
<gene>
    <name evidence="1" type="ORF">SDC9_17977</name>
</gene>
<proteinExistence type="predicted"/>